<dbReference type="EMBL" id="LSYV01000017">
    <property type="protein sequence ID" value="KXZ50453.1"/>
    <property type="molecule type" value="Genomic_DNA"/>
</dbReference>
<keyword evidence="6" id="KW-1185">Reference proteome</keyword>
<feature type="region of interest" description="Disordered" evidence="2">
    <location>
        <begin position="451"/>
        <end position="470"/>
    </location>
</feature>
<sequence>MTLQRILFAALLATSLLQLANAAANRRKKPPPPPPLPPKPNIILILTDDQDYVLNSTHPYYLPMLHKHLRLQGTEFPHFVVSVGNCCPSRTSLLTGRHCHNTNLTANDGPNGGYGAFKSKHLDKSYLPLWLQAAGYKTFWVGKALNGFNTATADKHGCLPGWDHFMPSVAPPTQAAADEYVTLLRRTPPVYSKYYYTNCQYVERKVNFPDDNLFERAHDLIEDAVSEAKPFFLKLAVSAPHDGPVDNMPRIADRFARAFAGLKVPRGPSYGKPTDPRFGMSKQKPLYWNEAESDARYRARAQSLLAIDEHLDQLVSKLECLGILNNTYILWTSDNGFKLGQHNIPQEKFTYFEEDVALPFFVRGPGVPRGVYASTLQTSMVDVTATILDIAGAKPSGGVQVDGAPIPFSLIGQLNPTPNNPFYKYAGAYWNAAPGKFNPFLGPDVSAEICASAPRPPPPPPAPPRPPPCKGDCKVKLRGAVNDDDDTEDAMLGMLARYANVNRRRLAQAAPAGARVSNWSNIAIIEQWKFGRLWRGNDYRVVRACMPPDARVAASPSAGTSRVGNVCFKYVVFCNIENPVGKLRLNQLFNLSADPGEINDMLLRTPLATTTRRLVDRLDAVLTVMAYCSGPTCSAPFSRIHPDGSVVNLAEALDPKHDNLYAGFQKLDFYSCADHYDPANELPDPRLVPGHWTAPPPHPPASTAPSGIVRKPGKSRRRRVMAGGVFRY</sequence>
<keyword evidence="3" id="KW-0732">Signal</keyword>
<dbReference type="GO" id="GO:0005539">
    <property type="term" value="F:glycosaminoglycan binding"/>
    <property type="evidence" value="ECO:0007669"/>
    <property type="project" value="TreeGrafter"/>
</dbReference>
<evidence type="ECO:0000256" key="2">
    <source>
        <dbReference type="SAM" id="MobiDB-lite"/>
    </source>
</evidence>
<reference evidence="6" key="1">
    <citation type="journal article" date="2016" name="Nat. Commun.">
        <title>The Gonium pectorale genome demonstrates co-option of cell cycle regulation during the evolution of multicellularity.</title>
        <authorList>
            <person name="Hanschen E.R."/>
            <person name="Marriage T.N."/>
            <person name="Ferris P.J."/>
            <person name="Hamaji T."/>
            <person name="Toyoda A."/>
            <person name="Fujiyama A."/>
            <person name="Neme R."/>
            <person name="Noguchi H."/>
            <person name="Minakuchi Y."/>
            <person name="Suzuki M."/>
            <person name="Kawai-Toyooka H."/>
            <person name="Smith D.R."/>
            <person name="Sparks H."/>
            <person name="Anderson J."/>
            <person name="Bakaric R."/>
            <person name="Luria V."/>
            <person name="Karger A."/>
            <person name="Kirschner M.W."/>
            <person name="Durand P.M."/>
            <person name="Michod R.E."/>
            <person name="Nozaki H."/>
            <person name="Olson B.J."/>
        </authorList>
    </citation>
    <scope>NUCLEOTIDE SEQUENCE [LARGE SCALE GENOMIC DNA]</scope>
    <source>
        <strain evidence="6">NIES-2863</strain>
    </source>
</reference>
<dbReference type="Proteomes" id="UP000075714">
    <property type="component" value="Unassembled WGS sequence"/>
</dbReference>
<protein>
    <recommendedName>
        <fullName evidence="4">Sulfatase N-terminal domain-containing protein</fullName>
    </recommendedName>
</protein>
<evidence type="ECO:0000259" key="4">
    <source>
        <dbReference type="Pfam" id="PF00884"/>
    </source>
</evidence>
<dbReference type="Pfam" id="PF00884">
    <property type="entry name" value="Sulfatase"/>
    <property type="match status" value="1"/>
</dbReference>
<evidence type="ECO:0000256" key="1">
    <source>
        <dbReference type="ARBA" id="ARBA00008779"/>
    </source>
</evidence>
<gene>
    <name evidence="5" type="ORF">GPECTOR_16g627</name>
</gene>
<dbReference type="SUPFAM" id="SSF53649">
    <property type="entry name" value="Alkaline phosphatase-like"/>
    <property type="match status" value="1"/>
</dbReference>
<name>A0A150GKV4_GONPE</name>
<organism evidence="5 6">
    <name type="scientific">Gonium pectorale</name>
    <name type="common">Green alga</name>
    <dbReference type="NCBI Taxonomy" id="33097"/>
    <lineage>
        <taxon>Eukaryota</taxon>
        <taxon>Viridiplantae</taxon>
        <taxon>Chlorophyta</taxon>
        <taxon>core chlorophytes</taxon>
        <taxon>Chlorophyceae</taxon>
        <taxon>CS clade</taxon>
        <taxon>Chlamydomonadales</taxon>
        <taxon>Volvocaceae</taxon>
        <taxon>Gonium</taxon>
    </lineage>
</organism>
<dbReference type="Gene3D" id="3.40.720.10">
    <property type="entry name" value="Alkaline Phosphatase, subunit A"/>
    <property type="match status" value="1"/>
</dbReference>
<dbReference type="PANTHER" id="PTHR43108">
    <property type="entry name" value="N-ACETYLGLUCOSAMINE-6-SULFATASE FAMILY MEMBER"/>
    <property type="match status" value="1"/>
</dbReference>
<evidence type="ECO:0000256" key="3">
    <source>
        <dbReference type="SAM" id="SignalP"/>
    </source>
</evidence>
<proteinExistence type="inferred from homology"/>
<dbReference type="STRING" id="33097.A0A150GKV4"/>
<feature type="signal peptide" evidence="3">
    <location>
        <begin position="1"/>
        <end position="22"/>
    </location>
</feature>
<comment type="caution">
    <text evidence="5">The sequence shown here is derived from an EMBL/GenBank/DDBJ whole genome shotgun (WGS) entry which is preliminary data.</text>
</comment>
<dbReference type="OrthoDB" id="96314at2759"/>
<dbReference type="InterPro" id="IPR017850">
    <property type="entry name" value="Alkaline_phosphatase_core_sf"/>
</dbReference>
<accession>A0A150GKV4</accession>
<feature type="chain" id="PRO_5007562104" description="Sulfatase N-terminal domain-containing protein" evidence="3">
    <location>
        <begin position="23"/>
        <end position="728"/>
    </location>
</feature>
<dbReference type="InterPro" id="IPR000917">
    <property type="entry name" value="Sulfatase_N"/>
</dbReference>
<comment type="similarity">
    <text evidence="1">Belongs to the sulfatase family.</text>
</comment>
<feature type="compositionally biased region" description="Pro residues" evidence="2">
    <location>
        <begin position="454"/>
        <end position="469"/>
    </location>
</feature>
<feature type="region of interest" description="Disordered" evidence="2">
    <location>
        <begin position="691"/>
        <end position="715"/>
    </location>
</feature>
<dbReference type="GO" id="GO:0008449">
    <property type="term" value="F:N-acetylglucosamine-6-sulfatase activity"/>
    <property type="evidence" value="ECO:0007669"/>
    <property type="project" value="TreeGrafter"/>
</dbReference>
<dbReference type="AlphaFoldDB" id="A0A150GKV4"/>
<feature type="domain" description="Sulfatase N-terminal" evidence="4">
    <location>
        <begin position="40"/>
        <end position="393"/>
    </location>
</feature>
<dbReference type="PANTHER" id="PTHR43108:SF8">
    <property type="entry name" value="SD21168P"/>
    <property type="match status" value="1"/>
</dbReference>
<dbReference type="FunFam" id="3.40.720.10:FF:000097">
    <property type="entry name" value="Predicted protein"/>
    <property type="match status" value="1"/>
</dbReference>
<evidence type="ECO:0000313" key="6">
    <source>
        <dbReference type="Proteomes" id="UP000075714"/>
    </source>
</evidence>
<evidence type="ECO:0000313" key="5">
    <source>
        <dbReference type="EMBL" id="KXZ50453.1"/>
    </source>
</evidence>
<dbReference type="CDD" id="cd16147">
    <property type="entry name" value="G6S"/>
    <property type="match status" value="1"/>
</dbReference>